<evidence type="ECO:0000256" key="7">
    <source>
        <dbReference type="ARBA" id="ARBA00022840"/>
    </source>
</evidence>
<evidence type="ECO:0000256" key="11">
    <source>
        <dbReference type="NCBIfam" id="TIGR00665"/>
    </source>
</evidence>
<keyword evidence="8 12" id="KW-0238">DNA-binding</keyword>
<dbReference type="InterPro" id="IPR007694">
    <property type="entry name" value="DNA_helicase_DnaB-like_C"/>
</dbReference>
<keyword evidence="2 12" id="KW-0639">Primosome</keyword>
<dbReference type="Pfam" id="PF03796">
    <property type="entry name" value="DnaB_C"/>
    <property type="match status" value="1"/>
</dbReference>
<sequence>MTLAPLERLPPHDIEAEEAVIASLMVDPDAMLAVVNILKPSDFFREKHGWIYDACLALWNRDEVINQITVAHELAVRDQLEDVGGQTFLADIIRRLPTSIGVEFYARIVKRDATYRGLIHAAAAIMQMAYEAPAEIETVFTRAESLIQRLRGGESFRDFVHIRQVLDAYLEQDPAEAERLQISAIRSGFTDLDTLLGGFKRSDLVIIGARPSVGKSSFALGIARNAAILQKANVAVFSLEMSAEQLAVRLLSAEAGVESNRLRLGQNTEFEERKVINAASRLSEANIWFDDSPFLTVAELRARARRLAGQAGGLDLIIIDYLQLMQGESTGSRENRVQEISYISRTLKSLARELDVPIIALAQLSRAIENRHPRIPMLSDLRDSGSIEQDADIVIFLSREELYVTPEQWAQQHPDLPESAYPRGVAQVIVAKNRHGPIGTIELRFRAPFARFEDWVLKTDDDLL</sequence>
<dbReference type="InterPro" id="IPR007693">
    <property type="entry name" value="DNA_helicase_DnaB-like_N"/>
</dbReference>
<keyword evidence="3 12" id="KW-0235">DNA replication</keyword>
<dbReference type="GO" id="GO:0016887">
    <property type="term" value="F:ATP hydrolysis activity"/>
    <property type="evidence" value="ECO:0007669"/>
    <property type="project" value="RHEA"/>
</dbReference>
<dbReference type="GO" id="GO:1990077">
    <property type="term" value="C:primosome complex"/>
    <property type="evidence" value="ECO:0007669"/>
    <property type="project" value="UniProtKB-UniRule"/>
</dbReference>
<dbReference type="NCBIfam" id="TIGR00665">
    <property type="entry name" value="DnaB"/>
    <property type="match status" value="1"/>
</dbReference>
<keyword evidence="15" id="KW-1185">Reference proteome</keyword>
<feature type="domain" description="SF4 helicase" evidence="13">
    <location>
        <begin position="178"/>
        <end position="459"/>
    </location>
</feature>
<dbReference type="Gene3D" id="1.10.860.10">
    <property type="entry name" value="DNAb Helicase, Chain A"/>
    <property type="match status" value="1"/>
</dbReference>
<dbReference type="Proteomes" id="UP000223071">
    <property type="component" value="Unassembled WGS sequence"/>
</dbReference>
<dbReference type="InterPro" id="IPR003593">
    <property type="entry name" value="AAA+_ATPase"/>
</dbReference>
<dbReference type="EMBL" id="PDJQ01000001">
    <property type="protein sequence ID" value="PFG72827.1"/>
    <property type="molecule type" value="Genomic_DNA"/>
</dbReference>
<gene>
    <name evidence="14" type="ORF">A9A59_0018</name>
</gene>
<evidence type="ECO:0000256" key="12">
    <source>
        <dbReference type="RuleBase" id="RU362085"/>
    </source>
</evidence>
<evidence type="ECO:0000256" key="2">
    <source>
        <dbReference type="ARBA" id="ARBA00022515"/>
    </source>
</evidence>
<name>A0A2A9HA55_TEPT2</name>
<protein>
    <recommendedName>
        <fullName evidence="11 12">Replicative DNA helicase</fullName>
        <ecNumber evidence="11 12">5.6.2.3</ecNumber>
    </recommendedName>
</protein>
<comment type="catalytic activity">
    <reaction evidence="10 12">
        <text>ATP + H2O = ADP + phosphate + H(+)</text>
        <dbReference type="Rhea" id="RHEA:13065"/>
        <dbReference type="ChEBI" id="CHEBI:15377"/>
        <dbReference type="ChEBI" id="CHEBI:15378"/>
        <dbReference type="ChEBI" id="CHEBI:30616"/>
        <dbReference type="ChEBI" id="CHEBI:43474"/>
        <dbReference type="ChEBI" id="CHEBI:456216"/>
        <dbReference type="EC" id="5.6.2.3"/>
    </reaction>
</comment>
<dbReference type="GO" id="GO:0043139">
    <property type="term" value="F:5'-3' DNA helicase activity"/>
    <property type="evidence" value="ECO:0007669"/>
    <property type="project" value="UniProtKB-EC"/>
</dbReference>
<dbReference type="GO" id="GO:0005829">
    <property type="term" value="C:cytosol"/>
    <property type="evidence" value="ECO:0007669"/>
    <property type="project" value="TreeGrafter"/>
</dbReference>
<keyword evidence="4 12" id="KW-0547">Nucleotide-binding</keyword>
<dbReference type="SMART" id="SM00382">
    <property type="entry name" value="AAA"/>
    <property type="match status" value="1"/>
</dbReference>
<comment type="function">
    <text evidence="12">The main replicative DNA helicase, it participates in initiation and elongation during chromosome replication. Travels ahead of the DNA replisome, separating dsDNA into templates for DNA synthesis. A processive ATP-dependent 5'-3' DNA helicase it has DNA-dependent ATPase activity.</text>
</comment>
<accession>A0A2A9HA55</accession>
<dbReference type="PANTHER" id="PTHR30153:SF2">
    <property type="entry name" value="REPLICATIVE DNA HELICASE"/>
    <property type="match status" value="1"/>
</dbReference>
<keyword evidence="9" id="KW-0413">Isomerase</keyword>
<evidence type="ECO:0000313" key="15">
    <source>
        <dbReference type="Proteomes" id="UP000223071"/>
    </source>
</evidence>
<dbReference type="Gene3D" id="3.40.50.300">
    <property type="entry name" value="P-loop containing nucleotide triphosphate hydrolases"/>
    <property type="match status" value="1"/>
</dbReference>
<dbReference type="CDD" id="cd00984">
    <property type="entry name" value="DnaB_C"/>
    <property type="match status" value="1"/>
</dbReference>
<dbReference type="Pfam" id="PF00772">
    <property type="entry name" value="DnaB"/>
    <property type="match status" value="1"/>
</dbReference>
<evidence type="ECO:0000259" key="13">
    <source>
        <dbReference type="PROSITE" id="PS51199"/>
    </source>
</evidence>
<evidence type="ECO:0000256" key="10">
    <source>
        <dbReference type="ARBA" id="ARBA00048954"/>
    </source>
</evidence>
<dbReference type="GO" id="GO:0005524">
    <property type="term" value="F:ATP binding"/>
    <property type="evidence" value="ECO:0007669"/>
    <property type="project" value="UniProtKB-UniRule"/>
</dbReference>
<keyword evidence="6 12" id="KW-0347">Helicase</keyword>
<dbReference type="PROSITE" id="PS51199">
    <property type="entry name" value="SF4_HELICASE"/>
    <property type="match status" value="1"/>
</dbReference>
<dbReference type="EC" id="5.6.2.3" evidence="11 12"/>
<dbReference type="AlphaFoldDB" id="A0A2A9HA55"/>
<comment type="similarity">
    <text evidence="1 12">Belongs to the helicase family. DnaB subfamily.</text>
</comment>
<reference evidence="14 15" key="1">
    <citation type="submission" date="2017-09" db="EMBL/GenBank/DDBJ databases">
        <title>Sequencing the genomes of two abundant thermophiles in Great Basin hot springs: Thermocrinis jamiesonii and novel Chloroflexi Thermoflexus hugenholtzii.</title>
        <authorList>
            <person name="Hedlund B."/>
        </authorList>
    </citation>
    <scope>NUCLEOTIDE SEQUENCE [LARGE SCALE GENOMIC DNA]</scope>
    <source>
        <strain evidence="14 15">G233</strain>
    </source>
</reference>
<dbReference type="GO" id="GO:0006269">
    <property type="term" value="P:DNA replication, synthesis of primer"/>
    <property type="evidence" value="ECO:0007669"/>
    <property type="project" value="UniProtKB-UniRule"/>
</dbReference>
<dbReference type="InterPro" id="IPR027417">
    <property type="entry name" value="P-loop_NTPase"/>
</dbReference>
<evidence type="ECO:0000256" key="3">
    <source>
        <dbReference type="ARBA" id="ARBA00022705"/>
    </source>
</evidence>
<evidence type="ECO:0000256" key="8">
    <source>
        <dbReference type="ARBA" id="ARBA00023125"/>
    </source>
</evidence>
<dbReference type="SUPFAM" id="SSF52540">
    <property type="entry name" value="P-loop containing nucleoside triphosphate hydrolases"/>
    <property type="match status" value="1"/>
</dbReference>
<evidence type="ECO:0000256" key="4">
    <source>
        <dbReference type="ARBA" id="ARBA00022741"/>
    </source>
</evidence>
<comment type="caution">
    <text evidence="14">The sequence shown here is derived from an EMBL/GenBank/DDBJ whole genome shotgun (WGS) entry which is preliminary data.</text>
</comment>
<dbReference type="GO" id="GO:0003677">
    <property type="term" value="F:DNA binding"/>
    <property type="evidence" value="ECO:0007669"/>
    <property type="project" value="UniProtKB-UniRule"/>
</dbReference>
<dbReference type="SUPFAM" id="SSF48024">
    <property type="entry name" value="N-terminal domain of DnaB helicase"/>
    <property type="match status" value="1"/>
</dbReference>
<evidence type="ECO:0000313" key="14">
    <source>
        <dbReference type="EMBL" id="PFG72827.1"/>
    </source>
</evidence>
<keyword evidence="5 12" id="KW-0378">Hydrolase</keyword>
<evidence type="ECO:0000256" key="5">
    <source>
        <dbReference type="ARBA" id="ARBA00022801"/>
    </source>
</evidence>
<dbReference type="InterPro" id="IPR036185">
    <property type="entry name" value="DNA_heli_DnaB-like_N_sf"/>
</dbReference>
<organism evidence="14 15">
    <name type="scientific">Tepidiforma thermophila (strain KCTC 52669 / CGMCC 1.13589 / G233)</name>
    <dbReference type="NCBI Taxonomy" id="2761530"/>
    <lineage>
        <taxon>Bacteria</taxon>
        <taxon>Bacillati</taxon>
        <taxon>Chloroflexota</taxon>
        <taxon>Tepidiformia</taxon>
        <taxon>Tepidiformales</taxon>
        <taxon>Tepidiformaceae</taxon>
        <taxon>Tepidiforma</taxon>
    </lineage>
</organism>
<keyword evidence="7 12" id="KW-0067">ATP-binding</keyword>
<proteinExistence type="inferred from homology"/>
<dbReference type="RefSeq" id="WP_098502333.1">
    <property type="nucleotide sequence ID" value="NZ_PDJQ01000001.1"/>
</dbReference>
<dbReference type="PANTHER" id="PTHR30153">
    <property type="entry name" value="REPLICATIVE DNA HELICASE DNAB"/>
    <property type="match status" value="1"/>
</dbReference>
<evidence type="ECO:0000256" key="6">
    <source>
        <dbReference type="ARBA" id="ARBA00022806"/>
    </source>
</evidence>
<dbReference type="InterPro" id="IPR016136">
    <property type="entry name" value="DNA_helicase_N/primase_C"/>
</dbReference>
<dbReference type="InterPro" id="IPR007692">
    <property type="entry name" value="DNA_helicase_DnaB"/>
</dbReference>
<evidence type="ECO:0000256" key="9">
    <source>
        <dbReference type="ARBA" id="ARBA00023235"/>
    </source>
</evidence>
<evidence type="ECO:0000256" key="1">
    <source>
        <dbReference type="ARBA" id="ARBA00008428"/>
    </source>
</evidence>